<evidence type="ECO:0000313" key="4">
    <source>
        <dbReference type="Proteomes" id="UP000204062"/>
    </source>
</evidence>
<protein>
    <submittedName>
        <fullName evidence="3">AC5</fullName>
    </submittedName>
</protein>
<keyword evidence="1" id="KW-0812">Transmembrane</keyword>
<dbReference type="OrthoDB" id="17827at10239"/>
<dbReference type="KEGG" id="vg:7318377"/>
<reference evidence="3 4" key="1">
    <citation type="journal article" date="2012" name="Virus Genes">
        <title>Molecular characterization of distinct bipartite begomovirus infecting bhendi (Abelmoschus esculentus L.) in India.</title>
        <authorList>
            <person name="Venkataravanappa V."/>
            <person name="Lakshminarayana Reddy C.N."/>
            <person name="Jalali S."/>
            <person name="Krishna Reddy M."/>
        </authorList>
    </citation>
    <scope>NUCLEOTIDE SEQUENCE [LARGE SCALE GENOMIC DNA]</scope>
    <source>
        <strain evidence="3">OY131</strain>
    </source>
</reference>
<dbReference type="GeneID" id="7318377"/>
<accession>B8YB81</accession>
<name>B8YB81_9GEMI</name>
<keyword evidence="4" id="KW-1185">Reference proteome</keyword>
<feature type="domain" description="Geminivirus AC4/5 conserved" evidence="2">
    <location>
        <begin position="64"/>
        <end position="96"/>
    </location>
</feature>
<dbReference type="EMBL" id="FJ515747">
    <property type="protein sequence ID" value="ACL36291.1"/>
    <property type="molecule type" value="Genomic_DNA"/>
</dbReference>
<keyword evidence="1" id="KW-1133">Transmembrane helix</keyword>
<feature type="transmembrane region" description="Helical" evidence="1">
    <location>
        <begin position="12"/>
        <end position="30"/>
    </location>
</feature>
<evidence type="ECO:0000313" key="3">
    <source>
        <dbReference type="EMBL" id="ACL36291.1"/>
    </source>
</evidence>
<gene>
    <name evidence="3" type="primary">AC5</name>
</gene>
<organism evidence="3 4">
    <name type="scientific">Bhendi yellow vein mosaic Delhi virus</name>
    <dbReference type="NCBI Taxonomy" id="2560347"/>
    <lineage>
        <taxon>Viruses</taxon>
        <taxon>Monodnaviria</taxon>
        <taxon>Shotokuvirae</taxon>
        <taxon>Cressdnaviricota</taxon>
        <taxon>Repensiviricetes</taxon>
        <taxon>Geplafuvirales</taxon>
        <taxon>Geminiviridae</taxon>
        <taxon>Begomovirus</taxon>
        <taxon>Begomovirus abelmoschusdehliense</taxon>
    </lineage>
</organism>
<proteinExistence type="predicted"/>
<dbReference type="Proteomes" id="UP000204062">
    <property type="component" value="Segment DNA A"/>
</dbReference>
<dbReference type="RefSeq" id="YP_002519378.1">
    <property type="nucleotide sequence ID" value="NC_011919.1"/>
</dbReference>
<evidence type="ECO:0000256" key="1">
    <source>
        <dbReference type="SAM" id="Phobius"/>
    </source>
</evidence>
<sequence length="118" mass="13644">MGTSHIKHQRILGMILVFSCFLLIVNNIIVNPDKLLDQSLFLTRILTTRNGCMPFPQHLVTIPMHILHGRRTGFVVKHIKYLTKILGFIYRSSITNKEKHHRIRMVLGLDVLVHPNLT</sequence>
<dbReference type="Pfam" id="PF04807">
    <property type="entry name" value="Gemini_AC4_5"/>
    <property type="match status" value="1"/>
</dbReference>
<dbReference type="InterPro" id="IPR006892">
    <property type="entry name" value="Gemini_AC4_5_cons_dom_1"/>
</dbReference>
<keyword evidence="1" id="KW-0472">Membrane</keyword>
<evidence type="ECO:0000259" key="2">
    <source>
        <dbReference type="Pfam" id="PF04807"/>
    </source>
</evidence>